<dbReference type="InterPro" id="IPR012373">
    <property type="entry name" value="Ferrdict_sens_TM"/>
</dbReference>
<feature type="transmembrane region" description="Helical" evidence="1">
    <location>
        <begin position="55"/>
        <end position="79"/>
    </location>
</feature>
<dbReference type="InterPro" id="IPR006860">
    <property type="entry name" value="FecR"/>
</dbReference>
<keyword evidence="1" id="KW-0472">Membrane</keyword>
<dbReference type="EMBL" id="JAKZMM010000061">
    <property type="protein sequence ID" value="MCJ2382190.1"/>
    <property type="molecule type" value="Genomic_DNA"/>
</dbReference>
<proteinExistence type="predicted"/>
<organism evidence="4 5">
    <name type="scientific">Parabacteroides faecalis</name>
    <dbReference type="NCBI Taxonomy" id="2924040"/>
    <lineage>
        <taxon>Bacteria</taxon>
        <taxon>Pseudomonadati</taxon>
        <taxon>Bacteroidota</taxon>
        <taxon>Bacteroidia</taxon>
        <taxon>Bacteroidales</taxon>
        <taxon>Tannerellaceae</taxon>
        <taxon>Parabacteroides</taxon>
    </lineage>
</organism>
<dbReference type="Gene3D" id="3.55.50.30">
    <property type="match status" value="1"/>
</dbReference>
<dbReference type="Gene3D" id="2.60.120.1440">
    <property type="match status" value="1"/>
</dbReference>
<gene>
    <name evidence="4" type="ORF">MUN53_16505</name>
</gene>
<dbReference type="PIRSF" id="PIRSF018266">
    <property type="entry name" value="FecR"/>
    <property type="match status" value="1"/>
</dbReference>
<evidence type="ECO:0000313" key="5">
    <source>
        <dbReference type="Proteomes" id="UP001165444"/>
    </source>
</evidence>
<dbReference type="RefSeq" id="WP_243326510.1">
    <property type="nucleotide sequence ID" value="NZ_JAKZMM010000061.1"/>
</dbReference>
<keyword evidence="1" id="KW-0812">Transmembrane</keyword>
<keyword evidence="1" id="KW-1133">Transmembrane helix</keyword>
<dbReference type="Pfam" id="PF04773">
    <property type="entry name" value="FecR"/>
    <property type="match status" value="1"/>
</dbReference>
<keyword evidence="5" id="KW-1185">Reference proteome</keyword>
<sequence>MDKKFEEKYEHKADDDVQPVLELVDRLVMQKGIDVEKNWHQLHARMHHHKQKSQLLIWIRNIAAILLLPLLGLSAYLYYQTNTLKSKPVGLLETTTAYGVRTKITLSDGSEVWLNSGSTLSYPEHFTEDKRQVILSGEAFFKVKSDKDHRFDVQTSDGITVSAYGTEFNVQAYAEEPDIKATLAEGYIQIDQINQPASQELIPGEQAVYSRHTQQMQVRKANLLVETAWKDGKLVFRRTPMEEIAKQLSRHFNVNIQLQGKEIFDYTYSATFTTETLAEILSLLEKTAPIRCEIIEPQQQSDLAFTRKKVIIHKR</sequence>
<dbReference type="InterPro" id="IPR032508">
    <property type="entry name" value="FecR_C"/>
</dbReference>
<name>A0ABT0C5M3_9BACT</name>
<evidence type="ECO:0000259" key="3">
    <source>
        <dbReference type="Pfam" id="PF16344"/>
    </source>
</evidence>
<evidence type="ECO:0000313" key="4">
    <source>
        <dbReference type="EMBL" id="MCJ2382190.1"/>
    </source>
</evidence>
<protein>
    <submittedName>
        <fullName evidence="4">DUF4974 domain-containing protein</fullName>
    </submittedName>
</protein>
<dbReference type="Proteomes" id="UP001165444">
    <property type="component" value="Unassembled WGS sequence"/>
</dbReference>
<reference evidence="4 5" key="1">
    <citation type="submission" date="2022-03" db="EMBL/GenBank/DDBJ databases">
        <title>Parabacteroides sp. nov. isolated from swine feces.</title>
        <authorList>
            <person name="Bak J.E."/>
        </authorList>
    </citation>
    <scope>NUCLEOTIDE SEQUENCE [LARGE SCALE GENOMIC DNA]</scope>
    <source>
        <strain evidence="4 5">AGMB00274</strain>
    </source>
</reference>
<comment type="caution">
    <text evidence="4">The sequence shown here is derived from an EMBL/GenBank/DDBJ whole genome shotgun (WGS) entry which is preliminary data.</text>
</comment>
<feature type="domain" description="Protein FecR C-terminal" evidence="3">
    <location>
        <begin position="233"/>
        <end position="295"/>
    </location>
</feature>
<dbReference type="PANTHER" id="PTHR30273">
    <property type="entry name" value="PERIPLASMIC SIGNAL SENSOR AND SIGMA FACTOR ACTIVATOR FECR-RELATED"/>
    <property type="match status" value="1"/>
</dbReference>
<feature type="domain" description="FecR protein" evidence="2">
    <location>
        <begin position="95"/>
        <end position="188"/>
    </location>
</feature>
<evidence type="ECO:0000259" key="2">
    <source>
        <dbReference type="Pfam" id="PF04773"/>
    </source>
</evidence>
<dbReference type="PANTHER" id="PTHR30273:SF2">
    <property type="entry name" value="PROTEIN FECR"/>
    <property type="match status" value="1"/>
</dbReference>
<evidence type="ECO:0000256" key="1">
    <source>
        <dbReference type="SAM" id="Phobius"/>
    </source>
</evidence>
<dbReference type="Pfam" id="PF16344">
    <property type="entry name" value="FecR_C"/>
    <property type="match status" value="1"/>
</dbReference>
<accession>A0ABT0C5M3</accession>